<dbReference type="AlphaFoldDB" id="A0AAW4G145"/>
<organism evidence="3 4">
    <name type="scientific">Gordonia rubripertincta</name>
    <name type="common">Rhodococcus corallinus</name>
    <dbReference type="NCBI Taxonomy" id="36822"/>
    <lineage>
        <taxon>Bacteria</taxon>
        <taxon>Bacillati</taxon>
        <taxon>Actinomycetota</taxon>
        <taxon>Actinomycetes</taxon>
        <taxon>Mycobacteriales</taxon>
        <taxon>Gordoniaceae</taxon>
        <taxon>Gordonia</taxon>
    </lineage>
</organism>
<protein>
    <submittedName>
        <fullName evidence="3">DUF222 domain-containing protein</fullName>
    </submittedName>
</protein>
<dbReference type="EMBL" id="JAFFGU010000001">
    <property type="protein sequence ID" value="MBM7276901.1"/>
    <property type="molecule type" value="Genomic_DNA"/>
</dbReference>
<gene>
    <name evidence="3" type="ORF">JTZ10_03940</name>
</gene>
<accession>A0AAW4G145</accession>
<dbReference type="CDD" id="cd00085">
    <property type="entry name" value="HNHc"/>
    <property type="match status" value="1"/>
</dbReference>
<evidence type="ECO:0000313" key="3">
    <source>
        <dbReference type="EMBL" id="MBM7276901.1"/>
    </source>
</evidence>
<dbReference type="Proteomes" id="UP001195196">
    <property type="component" value="Unassembled WGS sequence"/>
</dbReference>
<name>A0AAW4G145_GORRU</name>
<dbReference type="InterPro" id="IPR003615">
    <property type="entry name" value="HNH_nuc"/>
</dbReference>
<feature type="domain" description="DUF222" evidence="2">
    <location>
        <begin position="99"/>
        <end position="292"/>
    </location>
</feature>
<dbReference type="Pfam" id="PF02720">
    <property type="entry name" value="DUF222"/>
    <property type="match status" value="1"/>
</dbReference>
<proteinExistence type="predicted"/>
<dbReference type="InterPro" id="IPR003870">
    <property type="entry name" value="DUF222"/>
</dbReference>
<comment type="caution">
    <text evidence="3">The sequence shown here is derived from an EMBL/GenBank/DDBJ whole genome shotgun (WGS) entry which is preliminary data.</text>
</comment>
<reference evidence="3" key="1">
    <citation type="submission" date="2021-02" db="EMBL/GenBank/DDBJ databases">
        <title>Taxonomy, biology and ecology of Rhodococcus bacteria occurring in California pistachio and other woody hosts as revealed by genome sequence analyses.</title>
        <authorList>
            <person name="Riely B."/>
            <person name="Gai Y."/>
        </authorList>
    </citation>
    <scope>NUCLEOTIDE SEQUENCE</scope>
    <source>
        <strain evidence="3">BP-295</strain>
    </source>
</reference>
<feature type="compositionally biased region" description="Basic and acidic residues" evidence="1">
    <location>
        <begin position="507"/>
        <end position="523"/>
    </location>
</feature>
<evidence type="ECO:0000256" key="1">
    <source>
        <dbReference type="SAM" id="MobiDB-lite"/>
    </source>
</evidence>
<evidence type="ECO:0000259" key="2">
    <source>
        <dbReference type="Pfam" id="PF02720"/>
    </source>
</evidence>
<evidence type="ECO:0000313" key="4">
    <source>
        <dbReference type="Proteomes" id="UP001195196"/>
    </source>
</evidence>
<sequence>MAFEFGDTTPTGDLPGEGFDVLEPLAGLSAEALVSTAAYSASMNAVNTCRTLMAASLLHEQREEEYLLHRSGLHTGQAQSVDELLNKTANAAAGVDPYAEHGPNGFEQATAELGAALNLTAAEARDLIRTGDAMRYRLPLTGTALACSRIDLRRFTIALTRTDFVDDATMPIVDAHLAEAILARDPMSTTRFTALVDQIVHKHAPDAVRRRNDHATRDREVTIRPDRFQPGRSRITGNLPHTDAAALNAQLTAIATTVHPSDGRTMSQRRADALLALAHGRRALDCHCPDCAPEPAEQDLDTLEPTQPVETEAPADEPADTSPSCSCAGHGPRPTFHIIGNLSTLVGLDNDPGMLDGHGLIDADTMRSLLADAICDVVTAGVGNGPTDADAQAAAAASRYVPSRKLQSLVRAGELCCTFPGCNQPVWISDLDHTHPFDHTNPDHGGKTSERNLKPLCRFHHRIKTFGAWQDSQDEYMSIWFESPTGHVYQGNSFTGRDLFGALTPRKPPDHPARQRIANDRAARTTTHRRKLDEWDIANPPPF</sequence>
<dbReference type="RefSeq" id="WP_204717417.1">
    <property type="nucleotide sequence ID" value="NZ_JAFFGU010000001.1"/>
</dbReference>
<feature type="region of interest" description="Disordered" evidence="1">
    <location>
        <begin position="505"/>
        <end position="543"/>
    </location>
</feature>